<dbReference type="FunFam" id="2.60.300.12:FF:000014">
    <property type="entry name" value="Iron-sulfur cluster assembly accessory protein Isa2, putative"/>
    <property type="match status" value="1"/>
</dbReference>
<comment type="similarity">
    <text evidence="1">Belongs to the HesB/IscA family.</text>
</comment>
<evidence type="ECO:0000313" key="5">
    <source>
        <dbReference type="Proteomes" id="UP000034947"/>
    </source>
</evidence>
<dbReference type="VEuPathDB" id="FungiDB:P175DRAFT_0298093"/>
<evidence type="ECO:0000256" key="2">
    <source>
        <dbReference type="SAM" id="MobiDB-lite"/>
    </source>
</evidence>
<dbReference type="SUPFAM" id="SSF89360">
    <property type="entry name" value="HesB-like domain"/>
    <property type="match status" value="1"/>
</dbReference>
<accession>A0A0F8V804</accession>
<comment type="caution">
    <text evidence="4">The sequence shown here is derived from an EMBL/GenBank/DDBJ whole genome shotgun (WGS) entry which is preliminary data.</text>
</comment>
<dbReference type="InterPro" id="IPR035903">
    <property type="entry name" value="HesB-like_dom_sf"/>
</dbReference>
<dbReference type="EMBL" id="JYKN01001755">
    <property type="protein sequence ID" value="KKK19116.1"/>
    <property type="molecule type" value="Genomic_DNA"/>
</dbReference>
<dbReference type="Pfam" id="PF01521">
    <property type="entry name" value="Fe-S_biosyn"/>
    <property type="match status" value="1"/>
</dbReference>
<dbReference type="AlphaFoldDB" id="A0A0F8V804"/>
<dbReference type="VEuPathDB" id="FungiDB:P175DRAFT_0297958"/>
<dbReference type="Gene3D" id="2.60.300.12">
    <property type="entry name" value="HesB-like domain"/>
    <property type="match status" value="1"/>
</dbReference>
<dbReference type="GO" id="GO:0005739">
    <property type="term" value="C:mitochondrion"/>
    <property type="evidence" value="ECO:0007669"/>
    <property type="project" value="TreeGrafter"/>
</dbReference>
<dbReference type="InterPro" id="IPR000361">
    <property type="entry name" value="ATAP_core_dom"/>
</dbReference>
<reference evidence="4 5" key="1">
    <citation type="submission" date="2015-02" db="EMBL/GenBank/DDBJ databases">
        <title>Draft Genome Sequences of Two Closely-Related Aflatoxigenic Aspergillus Species Obtained from the Cote d'Ivoire.</title>
        <authorList>
            <person name="Moore G.G."/>
            <person name="Beltz S.B."/>
            <person name="Mack B.M."/>
        </authorList>
    </citation>
    <scope>NUCLEOTIDE SEQUENCE [LARGE SCALE GENOMIC DNA]</scope>
    <source>
        <strain evidence="4 5">SRRC1432</strain>
    </source>
</reference>
<feature type="domain" description="Core" evidence="3">
    <location>
        <begin position="107"/>
        <end position="227"/>
    </location>
</feature>
<evidence type="ECO:0000259" key="3">
    <source>
        <dbReference type="Pfam" id="PF01521"/>
    </source>
</evidence>
<feature type="compositionally biased region" description="Polar residues" evidence="2">
    <location>
        <begin position="45"/>
        <end position="55"/>
    </location>
</feature>
<proteinExistence type="inferred from homology"/>
<dbReference type="GO" id="GO:0005506">
    <property type="term" value="F:iron ion binding"/>
    <property type="evidence" value="ECO:0007669"/>
    <property type="project" value="TreeGrafter"/>
</dbReference>
<protein>
    <recommendedName>
        <fullName evidence="3">Core domain-containing protein</fullName>
    </recommendedName>
</protein>
<dbReference type="OrthoDB" id="1938621at2759"/>
<dbReference type="PANTHER" id="PTHR43011">
    <property type="entry name" value="IRON-SULFUR CLUSTER ASSEMBLY 2 HOMOLOG, MITOCHONDRIAL"/>
    <property type="match status" value="1"/>
</dbReference>
<evidence type="ECO:0000313" key="4">
    <source>
        <dbReference type="EMBL" id="KKK19116.1"/>
    </source>
</evidence>
<sequence>MSRLLLSSAVRRLSRPHPAYATVSTISSSVPSLSFSASFSHSSHRLQISPSSVPGNSPRVRDTPSRRSRIHLGTRQQCATFSSSTLRPAVQVTQNPRVDDEGNPLMISISERAAERLRQITDPSSSPSATKEENPYHHLRITVTSGGCHGFQYLMSLEAASKIDAEEDTIFEADRGSSSTSGDAKVVMDEPSLELLSGSTVDYTTELIGSQFKIVDNPRATSSCGCGTSFDVID</sequence>
<gene>
    <name evidence="4" type="ORF">AOCH_002439</name>
</gene>
<evidence type="ECO:0000256" key="1">
    <source>
        <dbReference type="ARBA" id="ARBA00006718"/>
    </source>
</evidence>
<dbReference type="InterPro" id="IPR016092">
    <property type="entry name" value="ATAP"/>
</dbReference>
<feature type="region of interest" description="Disordered" evidence="2">
    <location>
        <begin position="44"/>
        <end position="67"/>
    </location>
</feature>
<dbReference type="GO" id="GO:0051537">
    <property type="term" value="F:2 iron, 2 sulfur cluster binding"/>
    <property type="evidence" value="ECO:0007669"/>
    <property type="project" value="TreeGrafter"/>
</dbReference>
<keyword evidence="5" id="KW-1185">Reference proteome</keyword>
<organism evidence="4 5">
    <name type="scientific">Aspergillus ochraceoroseus</name>
    <dbReference type="NCBI Taxonomy" id="138278"/>
    <lineage>
        <taxon>Eukaryota</taxon>
        <taxon>Fungi</taxon>
        <taxon>Dikarya</taxon>
        <taxon>Ascomycota</taxon>
        <taxon>Pezizomycotina</taxon>
        <taxon>Eurotiomycetes</taxon>
        <taxon>Eurotiomycetidae</taxon>
        <taxon>Eurotiales</taxon>
        <taxon>Aspergillaceae</taxon>
        <taxon>Aspergillus</taxon>
        <taxon>Aspergillus subgen. Nidulantes</taxon>
    </lineage>
</organism>
<dbReference type="GO" id="GO:0051539">
    <property type="term" value="F:4 iron, 4 sulfur cluster binding"/>
    <property type="evidence" value="ECO:0007669"/>
    <property type="project" value="TreeGrafter"/>
</dbReference>
<dbReference type="PANTHER" id="PTHR43011:SF1">
    <property type="entry name" value="IRON-SULFUR CLUSTER ASSEMBLY 2 HOMOLOG, MITOCHONDRIAL"/>
    <property type="match status" value="1"/>
</dbReference>
<name>A0A0F8V804_9EURO</name>
<dbReference type="Proteomes" id="UP000034947">
    <property type="component" value="Unassembled WGS sequence"/>
</dbReference>
<dbReference type="NCBIfam" id="TIGR00049">
    <property type="entry name" value="iron-sulfur cluster assembly accessory protein"/>
    <property type="match status" value="1"/>
</dbReference>
<dbReference type="GO" id="GO:0016226">
    <property type="term" value="P:iron-sulfur cluster assembly"/>
    <property type="evidence" value="ECO:0007669"/>
    <property type="project" value="InterPro"/>
</dbReference>